<evidence type="ECO:0000313" key="2">
    <source>
        <dbReference type="EMBL" id="OTP28467.1"/>
    </source>
</evidence>
<evidence type="ECO:0000256" key="1">
    <source>
        <dbReference type="SAM" id="Phobius"/>
    </source>
</evidence>
<dbReference type="EMBL" id="NGMS01000001">
    <property type="protein sequence ID" value="OTP28467.1"/>
    <property type="molecule type" value="Genomic_DNA"/>
</dbReference>
<keyword evidence="1" id="KW-0812">Transmembrane</keyword>
<feature type="transmembrane region" description="Helical" evidence="1">
    <location>
        <begin position="84"/>
        <end position="101"/>
    </location>
</feature>
<feature type="transmembrane region" description="Helical" evidence="1">
    <location>
        <begin position="113"/>
        <end position="134"/>
    </location>
</feature>
<feature type="transmembrane region" description="Helical" evidence="1">
    <location>
        <begin position="32"/>
        <end position="53"/>
    </location>
</feature>
<organism evidence="2 3">
    <name type="scientific">Enterococcus mundtii</name>
    <dbReference type="NCBI Taxonomy" id="53346"/>
    <lineage>
        <taxon>Bacteria</taxon>
        <taxon>Bacillati</taxon>
        <taxon>Bacillota</taxon>
        <taxon>Bacilli</taxon>
        <taxon>Lactobacillales</taxon>
        <taxon>Enterococcaceae</taxon>
        <taxon>Enterococcus</taxon>
    </lineage>
</organism>
<feature type="transmembrane region" description="Helical" evidence="1">
    <location>
        <begin position="140"/>
        <end position="158"/>
    </location>
</feature>
<reference evidence="2 3" key="1">
    <citation type="submission" date="2017-05" db="EMBL/GenBank/DDBJ databases">
        <title>The Genome Sequence of Enterococcus mundtii 6B1_DIV0119.</title>
        <authorList>
            <consortium name="The Broad Institute Genomics Platform"/>
            <consortium name="The Broad Institute Genomic Center for Infectious Diseases"/>
            <person name="Earl A."/>
            <person name="Manson A."/>
            <person name="Schwartman J."/>
            <person name="Gilmore M."/>
            <person name="Abouelleil A."/>
            <person name="Cao P."/>
            <person name="Chapman S."/>
            <person name="Cusick C."/>
            <person name="Shea T."/>
            <person name="Young S."/>
            <person name="Neafsey D."/>
            <person name="Nusbaum C."/>
            <person name="Birren B."/>
        </authorList>
    </citation>
    <scope>NUCLEOTIDE SEQUENCE [LARGE SCALE GENOMIC DNA]</scope>
    <source>
        <strain evidence="2 3">6B1_DIV0119</strain>
    </source>
</reference>
<sequence>MLNYKFLIYPTISSLIIILFVSFMPKTIITTGWIFSNFLSMSVILTISFFYLFEKHSFIQMELVKCESIFRFFRYKLAILFNRNVIYTAILSITFTTLSYIKIGNADFKIISIYSLALILLLSLSGYLMLVTSFSFKNIWAPYITIIMIYSFYFYAFVNINLSPFFNPFISYITSFSEFQGYGTEPTYFSHFGIFGFLFSNLLFWGLGHLVFHIKARKIDL</sequence>
<evidence type="ECO:0000313" key="3">
    <source>
        <dbReference type="Proteomes" id="UP000195024"/>
    </source>
</evidence>
<accession>A0A242L2N8</accession>
<dbReference type="Proteomes" id="UP000195024">
    <property type="component" value="Unassembled WGS sequence"/>
</dbReference>
<feature type="transmembrane region" description="Helical" evidence="1">
    <location>
        <begin position="188"/>
        <end position="212"/>
    </location>
</feature>
<feature type="transmembrane region" description="Helical" evidence="1">
    <location>
        <begin position="6"/>
        <end position="25"/>
    </location>
</feature>
<keyword evidence="1" id="KW-0472">Membrane</keyword>
<comment type="caution">
    <text evidence="2">The sequence shown here is derived from an EMBL/GenBank/DDBJ whole genome shotgun (WGS) entry which is preliminary data.</text>
</comment>
<protein>
    <submittedName>
        <fullName evidence="2">Uncharacterized protein</fullName>
    </submittedName>
</protein>
<name>A0A242L2N8_ENTMU</name>
<keyword evidence="1" id="KW-1133">Transmembrane helix</keyword>
<dbReference type="AlphaFoldDB" id="A0A242L2N8"/>
<proteinExistence type="predicted"/>
<gene>
    <name evidence="2" type="ORF">A5802_002209</name>
</gene>